<organism evidence="5 6">
    <name type="scientific">Selenomonas ruminantium subsp. lactilytica (strain NBRC 103574 / TAM6421)</name>
    <dbReference type="NCBI Taxonomy" id="927704"/>
    <lineage>
        <taxon>Bacteria</taxon>
        <taxon>Bacillati</taxon>
        <taxon>Bacillota</taxon>
        <taxon>Negativicutes</taxon>
        <taxon>Selenomonadales</taxon>
        <taxon>Selenomonadaceae</taxon>
        <taxon>Selenomonas</taxon>
    </lineage>
</organism>
<evidence type="ECO:0000313" key="5">
    <source>
        <dbReference type="EMBL" id="BAL82699.1"/>
    </source>
</evidence>
<dbReference type="eggNOG" id="COG2197">
    <property type="taxonomic scope" value="Bacteria"/>
</dbReference>
<dbReference type="CDD" id="cd06170">
    <property type="entry name" value="LuxR_C_like"/>
    <property type="match status" value="1"/>
</dbReference>
<dbReference type="Proteomes" id="UP000007887">
    <property type="component" value="Chromosome"/>
</dbReference>
<accession>I0GPL2</accession>
<feature type="domain" description="HTH luxR-type" evidence="4">
    <location>
        <begin position="191"/>
        <end position="256"/>
    </location>
</feature>
<dbReference type="SMART" id="SM00421">
    <property type="entry name" value="HTH_LUXR"/>
    <property type="match status" value="1"/>
</dbReference>
<dbReference type="EMBL" id="AP012292">
    <property type="protein sequence ID" value="BAL82699.1"/>
    <property type="molecule type" value="Genomic_DNA"/>
</dbReference>
<dbReference type="PATRIC" id="fig|927704.6.peg.1021"/>
<keyword evidence="1" id="KW-0805">Transcription regulation</keyword>
<dbReference type="Gene3D" id="1.10.10.10">
    <property type="entry name" value="Winged helix-like DNA-binding domain superfamily/Winged helix DNA-binding domain"/>
    <property type="match status" value="1"/>
</dbReference>
<dbReference type="GO" id="GO:0006355">
    <property type="term" value="P:regulation of DNA-templated transcription"/>
    <property type="evidence" value="ECO:0007669"/>
    <property type="project" value="InterPro"/>
</dbReference>
<evidence type="ECO:0000256" key="1">
    <source>
        <dbReference type="ARBA" id="ARBA00023015"/>
    </source>
</evidence>
<reference evidence="5 6" key="1">
    <citation type="submission" date="2011-10" db="EMBL/GenBank/DDBJ databases">
        <title>Whole genome sequence of Selenomonas ruminantium subsp. lactilytica TAM6421.</title>
        <authorList>
            <person name="Oguchi A."/>
            <person name="Ankai A."/>
            <person name="Kaneko J."/>
            <person name="Yamada-Narita S."/>
            <person name="Fukui S."/>
            <person name="Takahashi M."/>
            <person name="Onodera T."/>
            <person name="Kojima S."/>
            <person name="Fushimi T."/>
            <person name="Abe N."/>
            <person name="Kamio Y."/>
            <person name="Yamazaki S."/>
            <person name="Fujita N."/>
        </authorList>
    </citation>
    <scope>NUCLEOTIDE SEQUENCE [LARGE SCALE GENOMIC DNA]</scope>
    <source>
        <strain evidence="6">NBRC 103574 / TAM6421</strain>
    </source>
</reference>
<protein>
    <recommendedName>
        <fullName evidence="4">HTH luxR-type domain-containing protein</fullName>
    </recommendedName>
</protein>
<dbReference type="HOGENOM" id="CLU_1061268_0_0_9"/>
<dbReference type="InterPro" id="IPR016032">
    <property type="entry name" value="Sig_transdc_resp-reg_C-effctor"/>
</dbReference>
<dbReference type="InterPro" id="IPR036388">
    <property type="entry name" value="WH-like_DNA-bd_sf"/>
</dbReference>
<evidence type="ECO:0000256" key="3">
    <source>
        <dbReference type="ARBA" id="ARBA00023163"/>
    </source>
</evidence>
<dbReference type="Pfam" id="PF00196">
    <property type="entry name" value="GerE"/>
    <property type="match status" value="1"/>
</dbReference>
<dbReference type="InterPro" id="IPR000792">
    <property type="entry name" value="Tscrpt_reg_LuxR_C"/>
</dbReference>
<dbReference type="KEGG" id="sri:SELR_09910"/>
<dbReference type="AlphaFoldDB" id="I0GPL2"/>
<dbReference type="PANTHER" id="PTHR44688:SF16">
    <property type="entry name" value="DNA-BINDING TRANSCRIPTIONAL ACTIVATOR DEVR_DOSR"/>
    <property type="match status" value="1"/>
</dbReference>
<evidence type="ECO:0000313" key="6">
    <source>
        <dbReference type="Proteomes" id="UP000007887"/>
    </source>
</evidence>
<dbReference type="GO" id="GO:0003677">
    <property type="term" value="F:DNA binding"/>
    <property type="evidence" value="ECO:0007669"/>
    <property type="project" value="UniProtKB-KW"/>
</dbReference>
<dbReference type="PROSITE" id="PS00622">
    <property type="entry name" value="HTH_LUXR_1"/>
    <property type="match status" value="1"/>
</dbReference>
<dbReference type="OrthoDB" id="1662986at2"/>
<dbReference type="PANTHER" id="PTHR44688">
    <property type="entry name" value="DNA-BINDING TRANSCRIPTIONAL ACTIVATOR DEVR_DOSR"/>
    <property type="match status" value="1"/>
</dbReference>
<sequence length="262" mass="30384">MLQLNEDECWQMTRGATMIMMASVDEFRETVFEVISEMAPFDCGISYVVKNDQNEKHCLEPIAYTKAAVVPDRILIERAAELAHKSSVYCALEWQKKSIVFRDSDMFNDTFLSQTDIGRLVHDELGMSYACKIFMVHKGLLLGKFWLLRRKESGNFTDKELFCMRLLEPMIMRRMYEFHPQSERGAYARRVLRERFGLTEREREITALICRGMSNRQIADKLICAEATVKKHVSAIAKKMGESNRSGIIHRCVMEKAVLNYV</sequence>
<dbReference type="PROSITE" id="PS50043">
    <property type="entry name" value="HTH_LUXR_2"/>
    <property type="match status" value="1"/>
</dbReference>
<dbReference type="SUPFAM" id="SSF46894">
    <property type="entry name" value="C-terminal effector domain of the bipartite response regulators"/>
    <property type="match status" value="1"/>
</dbReference>
<keyword evidence="2" id="KW-0238">DNA-binding</keyword>
<name>I0GPL2_SELRL</name>
<evidence type="ECO:0000259" key="4">
    <source>
        <dbReference type="PROSITE" id="PS50043"/>
    </source>
</evidence>
<evidence type="ECO:0000256" key="2">
    <source>
        <dbReference type="ARBA" id="ARBA00023125"/>
    </source>
</evidence>
<dbReference type="RefSeq" id="WP_014424136.1">
    <property type="nucleotide sequence ID" value="NC_017068.1"/>
</dbReference>
<dbReference type="PRINTS" id="PR00038">
    <property type="entry name" value="HTHLUXR"/>
</dbReference>
<gene>
    <name evidence="5" type="ordered locus">SELR_09910</name>
</gene>
<keyword evidence="3" id="KW-0804">Transcription</keyword>
<proteinExistence type="predicted"/>